<dbReference type="InterPro" id="IPR001680">
    <property type="entry name" value="WD40_rpt"/>
</dbReference>
<dbReference type="PANTHER" id="PTHR13831">
    <property type="entry name" value="MEMBER OF THE HIR1 FAMILY OF WD-REPEAT PROTEINS"/>
    <property type="match status" value="1"/>
</dbReference>
<evidence type="ECO:0000313" key="2">
    <source>
        <dbReference type="EMBL" id="KKY18508.1"/>
    </source>
</evidence>
<dbReference type="AlphaFoldDB" id="A0A0G2G3V6"/>
<dbReference type="SUPFAM" id="SSF50978">
    <property type="entry name" value="WD40 repeat-like"/>
    <property type="match status" value="1"/>
</dbReference>
<dbReference type="GO" id="GO:0031491">
    <property type="term" value="F:nucleosome binding"/>
    <property type="evidence" value="ECO:0007669"/>
    <property type="project" value="TreeGrafter"/>
</dbReference>
<accession>A0A0G2G3V6</accession>
<keyword evidence="1" id="KW-0853">WD repeat</keyword>
<dbReference type="PROSITE" id="PS50082">
    <property type="entry name" value="WD_REPEATS_2"/>
    <property type="match status" value="2"/>
</dbReference>
<dbReference type="EMBL" id="LAQI01000125">
    <property type="protein sequence ID" value="KKY18508.1"/>
    <property type="molecule type" value="Genomic_DNA"/>
</dbReference>
<protein>
    <submittedName>
        <fullName evidence="2">Putative histone transcription regulator</fullName>
    </submittedName>
</protein>
<dbReference type="GO" id="GO:0000785">
    <property type="term" value="C:chromatin"/>
    <property type="evidence" value="ECO:0007669"/>
    <property type="project" value="TreeGrafter"/>
</dbReference>
<dbReference type="GO" id="GO:0006351">
    <property type="term" value="P:DNA-templated transcription"/>
    <property type="evidence" value="ECO:0007669"/>
    <property type="project" value="InterPro"/>
</dbReference>
<sequence>MHIVKPVWLTHPGELKDFEVYSCHVSPDGKRLATAAGDGHVRVWSTEAIMNSANPDYKQPRQLAAVSNHSGTIHTVRFSSNGKYLASGADDRVVCVYVLDPNPVSHSTFGTRNYTASIGYLD</sequence>
<dbReference type="Gene3D" id="2.130.10.10">
    <property type="entry name" value="YVTN repeat-like/Quinoprotein amine dehydrogenase"/>
    <property type="match status" value="1"/>
</dbReference>
<feature type="repeat" description="WD" evidence="1">
    <location>
        <begin position="20"/>
        <end position="47"/>
    </location>
</feature>
<dbReference type="GO" id="GO:0006338">
    <property type="term" value="P:chromatin remodeling"/>
    <property type="evidence" value="ECO:0007669"/>
    <property type="project" value="TreeGrafter"/>
</dbReference>
<dbReference type="Pfam" id="PF00400">
    <property type="entry name" value="WD40"/>
    <property type="match status" value="2"/>
</dbReference>
<dbReference type="InterPro" id="IPR031120">
    <property type="entry name" value="HIR1-like"/>
</dbReference>
<dbReference type="GO" id="GO:0000417">
    <property type="term" value="C:HIR complex"/>
    <property type="evidence" value="ECO:0007669"/>
    <property type="project" value="TreeGrafter"/>
</dbReference>
<evidence type="ECO:0000256" key="1">
    <source>
        <dbReference type="PROSITE-ProRule" id="PRU00221"/>
    </source>
</evidence>
<organism evidence="2 3">
    <name type="scientific">Diplodia seriata</name>
    <dbReference type="NCBI Taxonomy" id="420778"/>
    <lineage>
        <taxon>Eukaryota</taxon>
        <taxon>Fungi</taxon>
        <taxon>Dikarya</taxon>
        <taxon>Ascomycota</taxon>
        <taxon>Pezizomycotina</taxon>
        <taxon>Dothideomycetes</taxon>
        <taxon>Dothideomycetes incertae sedis</taxon>
        <taxon>Botryosphaeriales</taxon>
        <taxon>Botryosphaeriaceae</taxon>
        <taxon>Diplodia</taxon>
    </lineage>
</organism>
<reference evidence="2 3" key="2">
    <citation type="submission" date="2015-05" db="EMBL/GenBank/DDBJ databases">
        <title>Distinctive expansion of gene families associated with plant cell wall degradation and secondary metabolism in the genomes of grapevine trunk pathogens.</title>
        <authorList>
            <person name="Lawrence D.P."/>
            <person name="Travadon R."/>
            <person name="Rolshausen P.E."/>
            <person name="Baumgartner K."/>
        </authorList>
    </citation>
    <scope>NUCLEOTIDE SEQUENCE [LARGE SCALE GENOMIC DNA]</scope>
    <source>
        <strain evidence="2">DS831</strain>
    </source>
</reference>
<feature type="repeat" description="WD" evidence="1">
    <location>
        <begin position="66"/>
        <end position="97"/>
    </location>
</feature>
<proteinExistence type="predicted"/>
<dbReference type="PROSITE" id="PS50294">
    <property type="entry name" value="WD_REPEATS_REGION"/>
    <property type="match status" value="1"/>
</dbReference>
<dbReference type="Proteomes" id="UP000034182">
    <property type="component" value="Unassembled WGS sequence"/>
</dbReference>
<evidence type="ECO:0000313" key="3">
    <source>
        <dbReference type="Proteomes" id="UP000034182"/>
    </source>
</evidence>
<reference evidence="2 3" key="1">
    <citation type="submission" date="2015-03" db="EMBL/GenBank/DDBJ databases">
        <authorList>
            <person name="Morales-Cruz A."/>
            <person name="Amrine K.C."/>
            <person name="Cantu D."/>
        </authorList>
    </citation>
    <scope>NUCLEOTIDE SEQUENCE [LARGE SCALE GENOMIC DNA]</scope>
    <source>
        <strain evidence="2">DS831</strain>
    </source>
</reference>
<dbReference type="InterPro" id="IPR036322">
    <property type="entry name" value="WD40_repeat_dom_sf"/>
</dbReference>
<dbReference type="SMART" id="SM00320">
    <property type="entry name" value="WD40"/>
    <property type="match status" value="2"/>
</dbReference>
<dbReference type="InterPro" id="IPR015943">
    <property type="entry name" value="WD40/YVTN_repeat-like_dom_sf"/>
</dbReference>
<dbReference type="PANTHER" id="PTHR13831:SF0">
    <property type="entry name" value="PROTEIN HIRA"/>
    <property type="match status" value="1"/>
</dbReference>
<name>A0A0G2G3V6_9PEZI</name>
<dbReference type="FunFam" id="2.130.10.10:FF:001557">
    <property type="entry name" value="Protein HIR"/>
    <property type="match status" value="1"/>
</dbReference>
<gene>
    <name evidence="2" type="ORF">UCDDS831_g05982</name>
</gene>
<dbReference type="GO" id="GO:0005634">
    <property type="term" value="C:nucleus"/>
    <property type="evidence" value="ECO:0007669"/>
    <property type="project" value="InterPro"/>
</dbReference>
<comment type="caution">
    <text evidence="2">The sequence shown here is derived from an EMBL/GenBank/DDBJ whole genome shotgun (WGS) entry which is preliminary data.</text>
</comment>